<evidence type="ECO:0000313" key="10">
    <source>
        <dbReference type="EMBL" id="SNT43085.1"/>
    </source>
</evidence>
<sequence length="515" mass="54794">MAQVKHQWGIAIRALKKNKLQTALTMVGMTIGVATVLTMIALGSGAQQAIQDQVRSAGMNLLVVTSGNYNVKVELGTADGVEGPSASAAAYEPFLHKPVFRPATYDPRMRPHLMRVQSVPGVNADPTVIVNKDSGTMTGPGRLMPRPGDSAAGMGAATTLTMDDAAEMRKLEGVQYVSSGIHENQIIENGSNSYVTSMHGDDTTMASIRRGWVFPYGGFFSKREEKNAANVIVLGQIASEKLFGANVDPTGKSVMVRGVSFKVEGVIGSGSWMVRPTAGDDQFDAVYVPVTTMQKLMKRDYLSTITVTTKSTGDVTRVSKQIIALLRQRHHIGMADPDDFGVNSEARKVLSKGGMRPEVARSVVGNVSGFEKVTLDQLGKTLDQASATMTALLTSIAAVSLLVGGIGIMNIMLLSVSQRTREIGIRRAVGAQAADVLAQFLLEAITLSVAGGLLGIVIGCIVSGSLSQMVQWSTRISLPAILVSFLISAGIGIFFGYYPARQASQILPIDSLRFE</sequence>
<feature type="transmembrane region" description="Helical" evidence="7">
    <location>
        <begin position="437"/>
        <end position="464"/>
    </location>
</feature>
<reference evidence="10 11" key="1">
    <citation type="submission" date="2017-06" db="EMBL/GenBank/DDBJ databases">
        <authorList>
            <person name="Kim H.J."/>
            <person name="Triplett B.A."/>
        </authorList>
    </citation>
    <scope>NUCLEOTIDE SEQUENCE [LARGE SCALE GENOMIC DNA]</scope>
    <source>
        <strain evidence="10 11">DSM 18704</strain>
    </source>
</reference>
<evidence type="ECO:0000256" key="3">
    <source>
        <dbReference type="ARBA" id="ARBA00022692"/>
    </source>
</evidence>
<name>A0A239MKA0_9BACT</name>
<feature type="domain" description="ABC3 transporter permease C-terminal" evidence="8">
    <location>
        <begin position="395"/>
        <end position="506"/>
    </location>
</feature>
<dbReference type="EMBL" id="FZOU01000015">
    <property type="protein sequence ID" value="SNT43085.1"/>
    <property type="molecule type" value="Genomic_DNA"/>
</dbReference>
<keyword evidence="11" id="KW-1185">Reference proteome</keyword>
<dbReference type="Proteomes" id="UP000198356">
    <property type="component" value="Unassembled WGS sequence"/>
</dbReference>
<dbReference type="OrthoDB" id="9770099at2"/>
<accession>A0A239MKA0</accession>
<dbReference type="InterPro" id="IPR003838">
    <property type="entry name" value="ABC3_permease_C"/>
</dbReference>
<comment type="subcellular location">
    <subcellularLocation>
        <location evidence="1">Cell membrane</location>
        <topology evidence="1">Multi-pass membrane protein</topology>
    </subcellularLocation>
</comment>
<evidence type="ECO:0000256" key="5">
    <source>
        <dbReference type="ARBA" id="ARBA00023136"/>
    </source>
</evidence>
<dbReference type="RefSeq" id="WP_089410430.1">
    <property type="nucleotide sequence ID" value="NZ_FZOU01000015.1"/>
</dbReference>
<comment type="similarity">
    <text evidence="6">Belongs to the ABC-4 integral membrane protein family.</text>
</comment>
<feature type="transmembrane region" description="Helical" evidence="7">
    <location>
        <begin position="391"/>
        <end position="416"/>
    </location>
</feature>
<evidence type="ECO:0000256" key="4">
    <source>
        <dbReference type="ARBA" id="ARBA00022989"/>
    </source>
</evidence>
<evidence type="ECO:0000259" key="9">
    <source>
        <dbReference type="Pfam" id="PF12704"/>
    </source>
</evidence>
<keyword evidence="5 7" id="KW-0472">Membrane</keyword>
<dbReference type="GO" id="GO:0022857">
    <property type="term" value="F:transmembrane transporter activity"/>
    <property type="evidence" value="ECO:0007669"/>
    <property type="project" value="TreeGrafter"/>
</dbReference>
<dbReference type="PANTHER" id="PTHR30572:SF4">
    <property type="entry name" value="ABC TRANSPORTER PERMEASE YTRF"/>
    <property type="match status" value="1"/>
</dbReference>
<keyword evidence="4 7" id="KW-1133">Transmembrane helix</keyword>
<protein>
    <submittedName>
        <fullName evidence="10">Putative ABC transport system permease protein</fullName>
    </submittedName>
</protein>
<feature type="transmembrane region" description="Helical" evidence="7">
    <location>
        <begin position="476"/>
        <end position="498"/>
    </location>
</feature>
<dbReference type="InterPro" id="IPR050250">
    <property type="entry name" value="Macrolide_Exporter_MacB"/>
</dbReference>
<organism evidence="10 11">
    <name type="scientific">Granulicella rosea</name>
    <dbReference type="NCBI Taxonomy" id="474952"/>
    <lineage>
        <taxon>Bacteria</taxon>
        <taxon>Pseudomonadati</taxon>
        <taxon>Acidobacteriota</taxon>
        <taxon>Terriglobia</taxon>
        <taxon>Terriglobales</taxon>
        <taxon>Acidobacteriaceae</taxon>
        <taxon>Granulicella</taxon>
    </lineage>
</organism>
<evidence type="ECO:0000313" key="11">
    <source>
        <dbReference type="Proteomes" id="UP000198356"/>
    </source>
</evidence>
<gene>
    <name evidence="10" type="ORF">SAMN05421770_1158</name>
</gene>
<dbReference type="GO" id="GO:0005886">
    <property type="term" value="C:plasma membrane"/>
    <property type="evidence" value="ECO:0007669"/>
    <property type="project" value="UniProtKB-SubCell"/>
</dbReference>
<feature type="transmembrane region" description="Helical" evidence="7">
    <location>
        <begin position="20"/>
        <end position="42"/>
    </location>
</feature>
<dbReference type="PANTHER" id="PTHR30572">
    <property type="entry name" value="MEMBRANE COMPONENT OF TRANSPORTER-RELATED"/>
    <property type="match status" value="1"/>
</dbReference>
<keyword evidence="3 7" id="KW-0812">Transmembrane</keyword>
<dbReference type="Pfam" id="PF12704">
    <property type="entry name" value="MacB_PCD"/>
    <property type="match status" value="1"/>
</dbReference>
<proteinExistence type="inferred from homology"/>
<dbReference type="AlphaFoldDB" id="A0A239MKA0"/>
<evidence type="ECO:0000256" key="7">
    <source>
        <dbReference type="SAM" id="Phobius"/>
    </source>
</evidence>
<evidence type="ECO:0000256" key="1">
    <source>
        <dbReference type="ARBA" id="ARBA00004651"/>
    </source>
</evidence>
<dbReference type="Pfam" id="PF02687">
    <property type="entry name" value="FtsX"/>
    <property type="match status" value="1"/>
</dbReference>
<keyword evidence="2" id="KW-1003">Cell membrane</keyword>
<feature type="domain" description="MacB-like periplasmic core" evidence="9">
    <location>
        <begin position="22"/>
        <end position="324"/>
    </location>
</feature>
<evidence type="ECO:0000256" key="2">
    <source>
        <dbReference type="ARBA" id="ARBA00022475"/>
    </source>
</evidence>
<evidence type="ECO:0000256" key="6">
    <source>
        <dbReference type="ARBA" id="ARBA00038076"/>
    </source>
</evidence>
<dbReference type="InterPro" id="IPR025857">
    <property type="entry name" value="MacB_PCD"/>
</dbReference>
<evidence type="ECO:0000259" key="8">
    <source>
        <dbReference type="Pfam" id="PF02687"/>
    </source>
</evidence>